<keyword evidence="2" id="KW-1185">Reference proteome</keyword>
<dbReference type="Proteomes" id="UP000199481">
    <property type="component" value="Unassembled WGS sequence"/>
</dbReference>
<evidence type="ECO:0000313" key="1">
    <source>
        <dbReference type="EMBL" id="SDQ27915.1"/>
    </source>
</evidence>
<reference evidence="2" key="1">
    <citation type="submission" date="2016-10" db="EMBL/GenBank/DDBJ databases">
        <authorList>
            <person name="Varghese N."/>
            <person name="Submissions S."/>
        </authorList>
    </citation>
    <scope>NUCLEOTIDE SEQUENCE [LARGE SCALE GENOMIC DNA]</scope>
    <source>
        <strain evidence="2">MPL-11</strain>
    </source>
</reference>
<dbReference type="AlphaFoldDB" id="A0A1H0ZK95"/>
<protein>
    <recommendedName>
        <fullName evidence="3">HEAT repeat-containing protein</fullName>
    </recommendedName>
</protein>
<accession>A0A1H0ZK95</accession>
<evidence type="ECO:0008006" key="3">
    <source>
        <dbReference type="Google" id="ProtNLM"/>
    </source>
</evidence>
<dbReference type="RefSeq" id="WP_089976908.1">
    <property type="nucleotide sequence ID" value="NZ_CP084916.1"/>
</dbReference>
<name>A0A1H0ZK95_9LACT</name>
<sequence length="148" mass="17242">MTIIQAEPANIEELKTKANTKDNWKIRLEAVTELANYDCQKSRYILTKLASNDRVFAVKEAAFNAAQAMGITKKGLPLELKRKDIRYSSKDFAKVFSRVKRDTQMEEIDLDAFKKQFQIVSPEMYDVMQYEEQDNFDLWIVASYANLR</sequence>
<dbReference type="OrthoDB" id="2289900at2"/>
<proteinExistence type="predicted"/>
<organism evidence="1 2">
    <name type="scientific">Carnobacterium viridans</name>
    <dbReference type="NCBI Taxonomy" id="174587"/>
    <lineage>
        <taxon>Bacteria</taxon>
        <taxon>Bacillati</taxon>
        <taxon>Bacillota</taxon>
        <taxon>Bacilli</taxon>
        <taxon>Lactobacillales</taxon>
        <taxon>Carnobacteriaceae</taxon>
        <taxon>Carnobacterium</taxon>
    </lineage>
</organism>
<evidence type="ECO:0000313" key="2">
    <source>
        <dbReference type="Proteomes" id="UP000199481"/>
    </source>
</evidence>
<gene>
    <name evidence="1" type="ORF">SAMN04487752_1573</name>
</gene>
<dbReference type="EMBL" id="FNJW01000008">
    <property type="protein sequence ID" value="SDQ27915.1"/>
    <property type="molecule type" value="Genomic_DNA"/>
</dbReference>